<organism evidence="8 9">
    <name type="scientific">Suttonella indologenes</name>
    <dbReference type="NCBI Taxonomy" id="13276"/>
    <lineage>
        <taxon>Bacteria</taxon>
        <taxon>Pseudomonadati</taxon>
        <taxon>Pseudomonadota</taxon>
        <taxon>Gammaproteobacteria</taxon>
        <taxon>Cardiobacteriales</taxon>
        <taxon>Cardiobacteriaceae</taxon>
        <taxon>Suttonella</taxon>
    </lineage>
</organism>
<keyword evidence="9" id="KW-1185">Reference proteome</keyword>
<evidence type="ECO:0000313" key="8">
    <source>
        <dbReference type="EMBL" id="SUO96156.1"/>
    </source>
</evidence>
<evidence type="ECO:0000313" key="9">
    <source>
        <dbReference type="Proteomes" id="UP000254575"/>
    </source>
</evidence>
<accession>A0A380MVT2</accession>
<evidence type="ECO:0000256" key="4">
    <source>
        <dbReference type="ARBA" id="ARBA00022980"/>
    </source>
</evidence>
<evidence type="ECO:0000256" key="5">
    <source>
        <dbReference type="ARBA" id="ARBA00023274"/>
    </source>
</evidence>
<evidence type="ECO:0000256" key="7">
    <source>
        <dbReference type="HAMAP-Rule" id="MF_01337"/>
    </source>
</evidence>
<dbReference type="GO" id="GO:0008097">
    <property type="term" value="F:5S rRNA binding"/>
    <property type="evidence" value="ECO:0007669"/>
    <property type="project" value="TreeGrafter"/>
</dbReference>
<keyword evidence="3 7" id="KW-0694">RNA-binding</keyword>
<dbReference type="CDD" id="cd00432">
    <property type="entry name" value="Ribosomal_L18_L5e"/>
    <property type="match status" value="1"/>
</dbReference>
<dbReference type="PANTHER" id="PTHR12899:SF3">
    <property type="entry name" value="LARGE RIBOSOMAL SUBUNIT PROTEIN UL18M"/>
    <property type="match status" value="1"/>
</dbReference>
<dbReference type="Gene3D" id="3.30.420.100">
    <property type="match status" value="1"/>
</dbReference>
<comment type="similarity">
    <text evidence="1 7">Belongs to the universal ribosomal protein uL18 family.</text>
</comment>
<dbReference type="HAMAP" id="MF_01337_B">
    <property type="entry name" value="Ribosomal_uL18_B"/>
    <property type="match status" value="1"/>
</dbReference>
<dbReference type="InterPro" id="IPR005484">
    <property type="entry name" value="Ribosomal_uL18_bac/plant/anim"/>
</dbReference>
<dbReference type="InterPro" id="IPR057268">
    <property type="entry name" value="Ribosomal_L18"/>
</dbReference>
<comment type="subunit">
    <text evidence="7">Part of the 50S ribosomal subunit; part of the 5S rRNA/L5/L18/L25 subcomplex. Contacts the 5S and 23S rRNAs.</text>
</comment>
<name>A0A380MVT2_9GAMM</name>
<dbReference type="InterPro" id="IPR004389">
    <property type="entry name" value="Ribosomal_uL18_bac-type"/>
</dbReference>
<dbReference type="PANTHER" id="PTHR12899">
    <property type="entry name" value="39S RIBOSOMAL PROTEIN L18, MITOCHONDRIAL"/>
    <property type="match status" value="1"/>
</dbReference>
<gene>
    <name evidence="7 8" type="primary">rplR</name>
    <name evidence="8" type="ORF">NCTC10717_00873</name>
</gene>
<keyword evidence="2 7" id="KW-0699">rRNA-binding</keyword>
<dbReference type="FunFam" id="3.30.420.100:FF:000001">
    <property type="entry name" value="50S ribosomal protein L18"/>
    <property type="match status" value="1"/>
</dbReference>
<dbReference type="NCBIfam" id="TIGR00060">
    <property type="entry name" value="L18_bact"/>
    <property type="match status" value="1"/>
</dbReference>
<protein>
    <recommendedName>
        <fullName evidence="6 7">Large ribosomal subunit protein uL18</fullName>
    </recommendedName>
</protein>
<dbReference type="Proteomes" id="UP000254575">
    <property type="component" value="Unassembled WGS sequence"/>
</dbReference>
<dbReference type="RefSeq" id="WP_115218150.1">
    <property type="nucleotide sequence ID" value="NZ_UHIA01000004.1"/>
</dbReference>
<keyword evidence="4 7" id="KW-0689">Ribosomal protein</keyword>
<proteinExistence type="inferred from homology"/>
<comment type="function">
    <text evidence="7">This is one of the proteins that bind and probably mediate the attachment of the 5S RNA into the large ribosomal subunit, where it forms part of the central protuberance.</text>
</comment>
<dbReference type="Pfam" id="PF00861">
    <property type="entry name" value="Ribosomal_L18p"/>
    <property type="match status" value="1"/>
</dbReference>
<dbReference type="OrthoDB" id="9810939at2"/>
<evidence type="ECO:0000256" key="3">
    <source>
        <dbReference type="ARBA" id="ARBA00022884"/>
    </source>
</evidence>
<dbReference type="GO" id="GO:0022625">
    <property type="term" value="C:cytosolic large ribosomal subunit"/>
    <property type="evidence" value="ECO:0007669"/>
    <property type="project" value="TreeGrafter"/>
</dbReference>
<dbReference type="GO" id="GO:0003735">
    <property type="term" value="F:structural constituent of ribosome"/>
    <property type="evidence" value="ECO:0007669"/>
    <property type="project" value="InterPro"/>
</dbReference>
<evidence type="ECO:0000256" key="6">
    <source>
        <dbReference type="ARBA" id="ARBA00035197"/>
    </source>
</evidence>
<dbReference type="GO" id="GO:0006412">
    <property type="term" value="P:translation"/>
    <property type="evidence" value="ECO:0007669"/>
    <property type="project" value="UniProtKB-UniRule"/>
</dbReference>
<dbReference type="EMBL" id="UHIA01000004">
    <property type="protein sequence ID" value="SUO96156.1"/>
    <property type="molecule type" value="Genomic_DNA"/>
</dbReference>
<evidence type="ECO:0000256" key="2">
    <source>
        <dbReference type="ARBA" id="ARBA00022730"/>
    </source>
</evidence>
<sequence length="118" mass="12968">MNQKKINRIRRGKRTRLNIRASGKASLIVNKTPRHMYAQIINGQDGRVLATVSTLQSSVAEGLKYTGNIEAAAKVGRLIGEKAKSLGIETIAFDRSGFRYHGRVKALAEAARETGLEF</sequence>
<dbReference type="SUPFAM" id="SSF53137">
    <property type="entry name" value="Translational machinery components"/>
    <property type="match status" value="1"/>
</dbReference>
<reference evidence="8 9" key="1">
    <citation type="submission" date="2018-06" db="EMBL/GenBank/DDBJ databases">
        <authorList>
            <consortium name="Pathogen Informatics"/>
            <person name="Doyle S."/>
        </authorList>
    </citation>
    <scope>NUCLEOTIDE SEQUENCE [LARGE SCALE GENOMIC DNA]</scope>
    <source>
        <strain evidence="8 9">NCTC10717</strain>
    </source>
</reference>
<dbReference type="AlphaFoldDB" id="A0A380MVT2"/>
<keyword evidence="5 7" id="KW-0687">Ribonucleoprotein</keyword>
<evidence type="ECO:0000256" key="1">
    <source>
        <dbReference type="ARBA" id="ARBA00007116"/>
    </source>
</evidence>